<organism evidence="1 2">
    <name type="scientific">Myotis myotis</name>
    <name type="common">Greater mouse-eared bat</name>
    <name type="synonym">Vespertilio myotis</name>
    <dbReference type="NCBI Taxonomy" id="51298"/>
    <lineage>
        <taxon>Eukaryota</taxon>
        <taxon>Metazoa</taxon>
        <taxon>Chordata</taxon>
        <taxon>Craniata</taxon>
        <taxon>Vertebrata</taxon>
        <taxon>Euteleostomi</taxon>
        <taxon>Mammalia</taxon>
        <taxon>Eutheria</taxon>
        <taxon>Laurasiatheria</taxon>
        <taxon>Chiroptera</taxon>
        <taxon>Yangochiroptera</taxon>
        <taxon>Vespertilionidae</taxon>
        <taxon>Myotis</taxon>
    </lineage>
</organism>
<sequence length="174" mass="19873">MSDRRISDKGWLGGLLDHGSPLDYNMFKMPQNRLHESLMKLSWVRPSFSPPCRPCCSLGGNVLWDGEGMHCLCHLYFLAALRYVQTVICEEQEMQRRKTQQFFFSHQCVLVSSQRKTCQVSNMGWVCLSMVVWPGDKRTTCLKLSIIMINGGIWMLSTPIHEQPSLTAESSPCL</sequence>
<reference evidence="1 2" key="1">
    <citation type="journal article" date="2020" name="Nature">
        <title>Six reference-quality genomes reveal evolution of bat adaptations.</title>
        <authorList>
            <person name="Jebb D."/>
            <person name="Huang Z."/>
            <person name="Pippel M."/>
            <person name="Hughes G.M."/>
            <person name="Lavrichenko K."/>
            <person name="Devanna P."/>
            <person name="Winkler S."/>
            <person name="Jermiin L.S."/>
            <person name="Skirmuntt E.C."/>
            <person name="Katzourakis A."/>
            <person name="Burkitt-Gray L."/>
            <person name="Ray D.A."/>
            <person name="Sullivan K.A.M."/>
            <person name="Roscito J.G."/>
            <person name="Kirilenko B.M."/>
            <person name="Davalos L.M."/>
            <person name="Corthals A.P."/>
            <person name="Power M.L."/>
            <person name="Jones G."/>
            <person name="Ransome R.D."/>
            <person name="Dechmann D.K.N."/>
            <person name="Locatelli A.G."/>
            <person name="Puechmaille S.J."/>
            <person name="Fedrigo O."/>
            <person name="Jarvis E.D."/>
            <person name="Hiller M."/>
            <person name="Vernes S.C."/>
            <person name="Myers E.W."/>
            <person name="Teeling E.C."/>
        </authorList>
    </citation>
    <scope>NUCLEOTIDE SEQUENCE [LARGE SCALE GENOMIC DNA]</scope>
    <source>
        <strain evidence="1">MMyoMyo1</strain>
        <tissue evidence="1">Flight muscle</tissue>
    </source>
</reference>
<keyword evidence="2" id="KW-1185">Reference proteome</keyword>
<name>A0A7J7VI63_MYOMY</name>
<dbReference type="Proteomes" id="UP000527355">
    <property type="component" value="Unassembled WGS sequence"/>
</dbReference>
<protein>
    <submittedName>
        <fullName evidence="1">Uncharacterized protein</fullName>
    </submittedName>
</protein>
<proteinExistence type="predicted"/>
<comment type="caution">
    <text evidence="1">The sequence shown here is derived from an EMBL/GenBank/DDBJ whole genome shotgun (WGS) entry which is preliminary data.</text>
</comment>
<evidence type="ECO:0000313" key="2">
    <source>
        <dbReference type="Proteomes" id="UP000527355"/>
    </source>
</evidence>
<dbReference type="EMBL" id="JABWUV010000010">
    <property type="protein sequence ID" value="KAF6324809.1"/>
    <property type="molecule type" value="Genomic_DNA"/>
</dbReference>
<accession>A0A7J7VI63</accession>
<evidence type="ECO:0000313" key="1">
    <source>
        <dbReference type="EMBL" id="KAF6324809.1"/>
    </source>
</evidence>
<gene>
    <name evidence="1" type="ORF">mMyoMyo1_008275</name>
</gene>
<dbReference type="AlphaFoldDB" id="A0A7J7VI63"/>